<reference evidence="1" key="1">
    <citation type="submission" date="2015-07" db="EMBL/GenBank/DDBJ databases">
        <title>MeaNS - Measles Nucleotide Surveillance Program.</title>
        <authorList>
            <person name="Tran T."/>
            <person name="Druce J."/>
        </authorList>
    </citation>
    <scope>NUCLEOTIDE SEQUENCE</scope>
    <source>
        <strain evidence="1">UCB-OBI-ISO-001</strain>
        <tissue evidence="1">Gonad</tissue>
    </source>
</reference>
<gene>
    <name evidence="1" type="ORF">OCBIM_22014624mg</name>
</gene>
<protein>
    <submittedName>
        <fullName evidence="1">Uncharacterized protein</fullName>
    </submittedName>
</protein>
<evidence type="ECO:0000313" key="1">
    <source>
        <dbReference type="EMBL" id="KOF88650.1"/>
    </source>
</evidence>
<organism evidence="1">
    <name type="scientific">Octopus bimaculoides</name>
    <name type="common">California two-spotted octopus</name>
    <dbReference type="NCBI Taxonomy" id="37653"/>
    <lineage>
        <taxon>Eukaryota</taxon>
        <taxon>Metazoa</taxon>
        <taxon>Spiralia</taxon>
        <taxon>Lophotrochozoa</taxon>
        <taxon>Mollusca</taxon>
        <taxon>Cephalopoda</taxon>
        <taxon>Coleoidea</taxon>
        <taxon>Octopodiformes</taxon>
        <taxon>Octopoda</taxon>
        <taxon>Incirrata</taxon>
        <taxon>Octopodidae</taxon>
        <taxon>Octopus</taxon>
    </lineage>
</organism>
<sequence length="91" mass="10429">MLFLILGLCIKLSLKPISPFTLLASTKYCNVYALNLWYSIHHLLLQNLGFPFMTRTIIAIRKLVSSKLCRHQHTRDGDQMKQCCAVGESFD</sequence>
<dbReference type="EMBL" id="KQ418158">
    <property type="protein sequence ID" value="KOF88650.1"/>
    <property type="molecule type" value="Genomic_DNA"/>
</dbReference>
<proteinExistence type="predicted"/>
<accession>A0A0L8HIQ6</accession>
<name>A0A0L8HIQ6_OCTBM</name>
<dbReference type="AlphaFoldDB" id="A0A0L8HIQ6"/>